<evidence type="ECO:0000256" key="1">
    <source>
        <dbReference type="ARBA" id="ARBA00001971"/>
    </source>
</evidence>
<proteinExistence type="inferred from homology"/>
<dbReference type="InterPro" id="IPR050121">
    <property type="entry name" value="Cytochrome_P450_monoxygenase"/>
</dbReference>
<protein>
    <submittedName>
        <fullName evidence="8">Sterigmatocystin biosynthesis monooxygenase-like protein 3</fullName>
    </submittedName>
</protein>
<keyword evidence="5 6" id="KW-0349">Heme</keyword>
<gene>
    <name evidence="8" type="ORF">C1H76_4085</name>
</gene>
<dbReference type="AlphaFoldDB" id="A0A4U7AY86"/>
<comment type="caution">
    <text evidence="8">The sequence shown here is derived from an EMBL/GenBank/DDBJ whole genome shotgun (WGS) entry which is preliminary data.</text>
</comment>
<dbReference type="SUPFAM" id="SSF48264">
    <property type="entry name" value="Cytochrome P450"/>
    <property type="match status" value="1"/>
</dbReference>
<dbReference type="InterPro" id="IPR017972">
    <property type="entry name" value="Cyt_P450_CS"/>
</dbReference>
<dbReference type="GO" id="GO:0020037">
    <property type="term" value="F:heme binding"/>
    <property type="evidence" value="ECO:0007669"/>
    <property type="project" value="InterPro"/>
</dbReference>
<dbReference type="CDD" id="cd11059">
    <property type="entry name" value="CYP_fungal"/>
    <property type="match status" value="1"/>
</dbReference>
<dbReference type="Proteomes" id="UP000308133">
    <property type="component" value="Unassembled WGS sequence"/>
</dbReference>
<dbReference type="InterPro" id="IPR036396">
    <property type="entry name" value="Cyt_P450_sf"/>
</dbReference>
<keyword evidence="7" id="KW-0732">Signal</keyword>
<feature type="binding site" description="axial binding residue" evidence="5">
    <location>
        <position position="454"/>
    </location>
    <ligand>
        <name>heme</name>
        <dbReference type="ChEBI" id="CHEBI:30413"/>
    </ligand>
    <ligandPart>
        <name>Fe</name>
        <dbReference type="ChEBI" id="CHEBI:18248"/>
    </ligandPart>
</feature>
<dbReference type="PRINTS" id="PR00465">
    <property type="entry name" value="EP450IV"/>
</dbReference>
<feature type="chain" id="PRO_5020854994" evidence="7">
    <location>
        <begin position="22"/>
        <end position="513"/>
    </location>
</feature>
<dbReference type="PANTHER" id="PTHR24305:SF166">
    <property type="entry name" value="CYTOCHROME P450 12A4, MITOCHONDRIAL-RELATED"/>
    <property type="match status" value="1"/>
</dbReference>
<name>A0A4U7AY86_9PEZI</name>
<evidence type="ECO:0000313" key="8">
    <source>
        <dbReference type="EMBL" id="TKX23573.1"/>
    </source>
</evidence>
<dbReference type="InterPro" id="IPR001128">
    <property type="entry name" value="Cyt_P450"/>
</dbReference>
<keyword evidence="4 5" id="KW-0408">Iron</keyword>
<dbReference type="GO" id="GO:0016705">
    <property type="term" value="F:oxidoreductase activity, acting on paired donors, with incorporation or reduction of molecular oxygen"/>
    <property type="evidence" value="ECO:0007669"/>
    <property type="project" value="InterPro"/>
</dbReference>
<evidence type="ECO:0000256" key="4">
    <source>
        <dbReference type="ARBA" id="ARBA00023004"/>
    </source>
</evidence>
<keyword evidence="6 8" id="KW-0503">Monooxygenase</keyword>
<dbReference type="InterPro" id="IPR002403">
    <property type="entry name" value="Cyt_P450_E_grp-IV"/>
</dbReference>
<feature type="signal peptide" evidence="7">
    <location>
        <begin position="1"/>
        <end position="21"/>
    </location>
</feature>
<dbReference type="Pfam" id="PF00067">
    <property type="entry name" value="p450"/>
    <property type="match status" value="1"/>
</dbReference>
<evidence type="ECO:0000256" key="7">
    <source>
        <dbReference type="SAM" id="SignalP"/>
    </source>
</evidence>
<dbReference type="GO" id="GO:0004497">
    <property type="term" value="F:monooxygenase activity"/>
    <property type="evidence" value="ECO:0007669"/>
    <property type="project" value="UniProtKB-KW"/>
</dbReference>
<dbReference type="GO" id="GO:0005506">
    <property type="term" value="F:iron ion binding"/>
    <property type="evidence" value="ECO:0007669"/>
    <property type="project" value="InterPro"/>
</dbReference>
<comment type="cofactor">
    <cofactor evidence="1 5">
        <name>heme</name>
        <dbReference type="ChEBI" id="CHEBI:30413"/>
    </cofactor>
</comment>
<dbReference type="PROSITE" id="PS00086">
    <property type="entry name" value="CYTOCHROME_P450"/>
    <property type="match status" value="1"/>
</dbReference>
<evidence type="ECO:0000313" key="9">
    <source>
        <dbReference type="Proteomes" id="UP000308133"/>
    </source>
</evidence>
<comment type="similarity">
    <text evidence="2 6">Belongs to the cytochrome P450 family.</text>
</comment>
<accession>A0A4U7AY86</accession>
<dbReference type="PANTHER" id="PTHR24305">
    <property type="entry name" value="CYTOCHROME P450"/>
    <property type="match status" value="1"/>
</dbReference>
<evidence type="ECO:0000256" key="5">
    <source>
        <dbReference type="PIRSR" id="PIRSR602403-1"/>
    </source>
</evidence>
<reference evidence="8 9" key="1">
    <citation type="submission" date="2018-02" db="EMBL/GenBank/DDBJ databases">
        <title>Draft genome sequences of Elsinoe sp., causing black scab on jojoba.</title>
        <authorList>
            <person name="Stodart B."/>
            <person name="Jeffress S."/>
            <person name="Ash G."/>
            <person name="Arun Chinnappa K."/>
        </authorList>
    </citation>
    <scope>NUCLEOTIDE SEQUENCE [LARGE SCALE GENOMIC DNA]</scope>
    <source>
        <strain evidence="8 9">Hillstone_2</strain>
    </source>
</reference>
<sequence length="513" mass="57689">MSLALPAVILILVAYATYRWCLQQSTIPNAHFSSSFTSLWILYERWREHENRSVYAAHGRLGPVIRLAANEVSVNSPEGLEAIYTGNFDKHDFYSGMENFDQTNMFSELKKKPHLEKRKVLNTVYSKSYVMASPELRAILHQVIYKTTIDKLRQHAQAEKPVEIWSFASSLAMDMISRYIFGLDAGTDFLNDETTRAEWQGVTQQLTPYLFLWLELRRPILFLEKFGLATLPQWMLDEADKQPAMTFALCQRCASRPSPSSHATVYTKLATQLTPSPSTLSFASATALPRPSTLLASEVHDHLLAGSDTTATTLTYILYELALRPALQSLLRTHLATLPPAISPEVPEEVSQPYLAALDRLPLLNAIITETLRLYPAVPGCQARVVPAQGTTIHGHFIPAGTRISCSAYSLHRNEKAFSEPGEWRYERWLEANEAQRREMERWFWGWGSGVRMCIGKPFATVEMKVLVAEVVRGFELRVVDEEGVVMGDGYFAGPRGRVVLGFEEVGVEEQGG</sequence>
<organism evidence="8 9">
    <name type="scientific">Elsinoe australis</name>
    <dbReference type="NCBI Taxonomy" id="40998"/>
    <lineage>
        <taxon>Eukaryota</taxon>
        <taxon>Fungi</taxon>
        <taxon>Dikarya</taxon>
        <taxon>Ascomycota</taxon>
        <taxon>Pezizomycotina</taxon>
        <taxon>Dothideomycetes</taxon>
        <taxon>Dothideomycetidae</taxon>
        <taxon>Myriangiales</taxon>
        <taxon>Elsinoaceae</taxon>
        <taxon>Elsinoe</taxon>
    </lineage>
</organism>
<keyword evidence="6" id="KW-0560">Oxidoreductase</keyword>
<dbReference type="EMBL" id="PTQR01000053">
    <property type="protein sequence ID" value="TKX23573.1"/>
    <property type="molecule type" value="Genomic_DNA"/>
</dbReference>
<keyword evidence="3 5" id="KW-0479">Metal-binding</keyword>
<evidence type="ECO:0000256" key="6">
    <source>
        <dbReference type="RuleBase" id="RU000461"/>
    </source>
</evidence>
<evidence type="ECO:0000256" key="2">
    <source>
        <dbReference type="ARBA" id="ARBA00010617"/>
    </source>
</evidence>
<evidence type="ECO:0000256" key="3">
    <source>
        <dbReference type="ARBA" id="ARBA00022723"/>
    </source>
</evidence>
<dbReference type="Gene3D" id="1.10.630.10">
    <property type="entry name" value="Cytochrome P450"/>
    <property type="match status" value="1"/>
</dbReference>
<dbReference type="PRINTS" id="PR00385">
    <property type="entry name" value="P450"/>
</dbReference>